<keyword evidence="3" id="KW-0732">Signal</keyword>
<evidence type="ECO:0000256" key="1">
    <source>
        <dbReference type="ARBA" id="ARBA00022614"/>
    </source>
</evidence>
<evidence type="ECO:0008006" key="6">
    <source>
        <dbReference type="Google" id="ProtNLM"/>
    </source>
</evidence>
<dbReference type="InterPro" id="IPR001611">
    <property type="entry name" value="Leu-rich_rpt"/>
</dbReference>
<organism evidence="4 5">
    <name type="scientific">Anopheles minimus</name>
    <dbReference type="NCBI Taxonomy" id="112268"/>
    <lineage>
        <taxon>Eukaryota</taxon>
        <taxon>Metazoa</taxon>
        <taxon>Ecdysozoa</taxon>
        <taxon>Arthropoda</taxon>
        <taxon>Hexapoda</taxon>
        <taxon>Insecta</taxon>
        <taxon>Pterygota</taxon>
        <taxon>Neoptera</taxon>
        <taxon>Endopterygota</taxon>
        <taxon>Diptera</taxon>
        <taxon>Nematocera</taxon>
        <taxon>Culicoidea</taxon>
        <taxon>Culicidae</taxon>
        <taxon>Anophelinae</taxon>
        <taxon>Anopheles</taxon>
    </lineage>
</organism>
<feature type="signal peptide" evidence="3">
    <location>
        <begin position="1"/>
        <end position="30"/>
    </location>
</feature>
<dbReference type="Pfam" id="PF13855">
    <property type="entry name" value="LRR_8"/>
    <property type="match status" value="2"/>
</dbReference>
<evidence type="ECO:0000256" key="3">
    <source>
        <dbReference type="SAM" id="SignalP"/>
    </source>
</evidence>
<dbReference type="PANTHER" id="PTHR24366:SF96">
    <property type="entry name" value="LEUCINE RICH REPEAT CONTAINING 53"/>
    <property type="match status" value="1"/>
</dbReference>
<evidence type="ECO:0000313" key="4">
    <source>
        <dbReference type="EnsemblMetazoa" id="AMIN010458-PA"/>
    </source>
</evidence>
<keyword evidence="2" id="KW-0677">Repeat</keyword>
<proteinExistence type="predicted"/>
<dbReference type="InterPro" id="IPR003591">
    <property type="entry name" value="Leu-rich_rpt_typical-subtyp"/>
</dbReference>
<dbReference type="VEuPathDB" id="VectorBase:AMIN010458"/>
<dbReference type="Gene3D" id="3.80.10.10">
    <property type="entry name" value="Ribonuclease Inhibitor"/>
    <property type="match status" value="3"/>
</dbReference>
<keyword evidence="5" id="KW-1185">Reference proteome</keyword>
<dbReference type="Proteomes" id="UP000075920">
    <property type="component" value="Unassembled WGS sequence"/>
</dbReference>
<keyword evidence="1" id="KW-0433">Leucine-rich repeat</keyword>
<dbReference type="STRING" id="112268.A0A182WJA4"/>
<reference evidence="5" key="1">
    <citation type="submission" date="2013-03" db="EMBL/GenBank/DDBJ databases">
        <title>The Genome Sequence of Anopheles minimus MINIMUS1.</title>
        <authorList>
            <consortium name="The Broad Institute Genomics Platform"/>
            <person name="Neafsey D.E."/>
            <person name="Walton C."/>
            <person name="Walker B."/>
            <person name="Young S.K."/>
            <person name="Zeng Q."/>
            <person name="Gargeya S."/>
            <person name="Fitzgerald M."/>
            <person name="Haas B."/>
            <person name="Abouelleil A."/>
            <person name="Allen A.W."/>
            <person name="Alvarado L."/>
            <person name="Arachchi H.M."/>
            <person name="Berlin A.M."/>
            <person name="Chapman S.B."/>
            <person name="Gainer-Dewar J."/>
            <person name="Goldberg J."/>
            <person name="Griggs A."/>
            <person name="Gujja S."/>
            <person name="Hansen M."/>
            <person name="Howarth C."/>
            <person name="Imamovic A."/>
            <person name="Ireland A."/>
            <person name="Larimer J."/>
            <person name="McCowan C."/>
            <person name="Murphy C."/>
            <person name="Pearson M."/>
            <person name="Poon T.W."/>
            <person name="Priest M."/>
            <person name="Roberts A."/>
            <person name="Saif S."/>
            <person name="Shea T."/>
            <person name="Sisk P."/>
            <person name="Sykes S."/>
            <person name="Wortman J."/>
            <person name="Nusbaum C."/>
            <person name="Birren B."/>
        </authorList>
    </citation>
    <scope>NUCLEOTIDE SEQUENCE [LARGE SCALE GENOMIC DNA]</scope>
    <source>
        <strain evidence="5">MINIMUS1</strain>
    </source>
</reference>
<sequence length="451" mass="51161">MEAKRGCMIPLLICTVILYLWIHGPPIVHSTTQPCAQEDANCVYDTLNIATDGLQRLRARESREQFQITVQRLITPYPDGVLLQLLSEFVLEVDYEQYHDRVLRIPPNAMLTDLSIKNAPELSKIVVSAPNNHLVSLEIQRSGLRSVPHAFRNLPQLQYLDLEYSSLETLSLDPFASTSKITNIGCSSNKIRQLVASRNLSLVVPVVDLLLSYNLLESLDGEFFRPLQMLKFITFDGNRIQRFEGVPVSLPQIRYFSMVQNRLSQLDVSRWNVPQLLEIYLEGNNLTRIPAGIERLPALASLLLQSNLLTVVDLRRLDGCITLEKIDLSDNRLRSVITSGTGNLSLPNMLIVNLSYNRLTNVDCTRWDFPQLTTFAIAFNQFQQLPDVFQLFPNMRRVVAFQNPLHCSVIRRLQQHIDSYKLSVDTSNFGMACTTNSTVNLPSGRELCCVE</sequence>
<dbReference type="SMART" id="SM00369">
    <property type="entry name" value="LRR_TYP"/>
    <property type="match status" value="5"/>
</dbReference>
<evidence type="ECO:0000256" key="2">
    <source>
        <dbReference type="ARBA" id="ARBA00022737"/>
    </source>
</evidence>
<accession>A0A182WJA4</accession>
<feature type="chain" id="PRO_5008141553" description="Leucine rich immune protein (Coil-less)" evidence="3">
    <location>
        <begin position="31"/>
        <end position="451"/>
    </location>
</feature>
<dbReference type="SUPFAM" id="SSF52058">
    <property type="entry name" value="L domain-like"/>
    <property type="match status" value="1"/>
</dbReference>
<dbReference type="PANTHER" id="PTHR24366">
    <property type="entry name" value="IG(IMMUNOGLOBULIN) AND LRR(LEUCINE RICH REPEAT) DOMAINS"/>
    <property type="match status" value="1"/>
</dbReference>
<protein>
    <recommendedName>
        <fullName evidence="6">Leucine rich immune protein (Coil-less)</fullName>
    </recommendedName>
</protein>
<dbReference type="AlphaFoldDB" id="A0A182WJA4"/>
<dbReference type="InterPro" id="IPR032675">
    <property type="entry name" value="LRR_dom_sf"/>
</dbReference>
<evidence type="ECO:0000313" key="5">
    <source>
        <dbReference type="Proteomes" id="UP000075920"/>
    </source>
</evidence>
<dbReference type="EnsemblMetazoa" id="AMIN010458-RA">
    <property type="protein sequence ID" value="AMIN010458-PA"/>
    <property type="gene ID" value="AMIN010458"/>
</dbReference>
<name>A0A182WJA4_9DIPT</name>
<reference evidence="4" key="2">
    <citation type="submission" date="2020-05" db="UniProtKB">
        <authorList>
            <consortium name="EnsemblMetazoa"/>
        </authorList>
    </citation>
    <scope>IDENTIFICATION</scope>
    <source>
        <strain evidence="4">MINIMUS1</strain>
    </source>
</reference>